<dbReference type="InterPro" id="IPR051531">
    <property type="entry name" value="N-acetyltransferase"/>
</dbReference>
<reference evidence="3" key="1">
    <citation type="submission" date="2019-04" db="EMBL/GenBank/DDBJ databases">
        <title>Microviridin 1777: A Toxic Chymotrypsin Inhibitor Discovered by a Metabologenomic Approach.</title>
        <authorList>
            <person name="Sieber S."/>
            <person name="Grendelmeier S.M."/>
            <person name="Harris L.A."/>
            <person name="Mitchell D.A."/>
            <person name="Gademann K."/>
        </authorList>
    </citation>
    <scope>NUCLEOTIDE SEQUENCE [LARGE SCALE GENOMIC DNA]</scope>
    <source>
        <strain evidence="3">EAWAG127a</strain>
    </source>
</reference>
<evidence type="ECO:0000259" key="1">
    <source>
        <dbReference type="PROSITE" id="PS51186"/>
    </source>
</evidence>
<dbReference type="PANTHER" id="PTHR43792">
    <property type="entry name" value="GNAT FAMILY, PUTATIVE (AFU_ORTHOLOGUE AFUA_3G00765)-RELATED-RELATED"/>
    <property type="match status" value="1"/>
</dbReference>
<evidence type="ECO:0000313" key="3">
    <source>
        <dbReference type="Proteomes" id="UP000325636"/>
    </source>
</evidence>
<feature type="domain" description="N-acetyltransferase" evidence="1">
    <location>
        <begin position="27"/>
        <end position="180"/>
    </location>
</feature>
<accession>A0A5J5LQI0</accession>
<gene>
    <name evidence="2" type="ORF">EZJ55_03500</name>
</gene>
<dbReference type="PANTHER" id="PTHR43792:SF13">
    <property type="entry name" value="ACETYLTRANSFERASE"/>
    <property type="match status" value="1"/>
</dbReference>
<dbReference type="Proteomes" id="UP000325636">
    <property type="component" value="Unassembled WGS sequence"/>
</dbReference>
<dbReference type="CDD" id="cd04301">
    <property type="entry name" value="NAT_SF"/>
    <property type="match status" value="1"/>
</dbReference>
<dbReference type="InterPro" id="IPR000182">
    <property type="entry name" value="GNAT_dom"/>
</dbReference>
<dbReference type="EMBL" id="SRLN01000012">
    <property type="protein sequence ID" value="KAB0239817.1"/>
    <property type="molecule type" value="Genomic_DNA"/>
</dbReference>
<keyword evidence="2" id="KW-0808">Transferase</keyword>
<proteinExistence type="predicted"/>
<dbReference type="SUPFAM" id="SSF55729">
    <property type="entry name" value="Acyl-CoA N-acyltransferases (Nat)"/>
    <property type="match status" value="1"/>
</dbReference>
<organism evidence="2 3">
    <name type="scientific">Microcystis aeruginosa EAWAG127a</name>
    <dbReference type="NCBI Taxonomy" id="2529855"/>
    <lineage>
        <taxon>Bacteria</taxon>
        <taxon>Bacillati</taxon>
        <taxon>Cyanobacteriota</taxon>
        <taxon>Cyanophyceae</taxon>
        <taxon>Oscillatoriophycideae</taxon>
        <taxon>Chroococcales</taxon>
        <taxon>Microcystaceae</taxon>
        <taxon>Microcystis</taxon>
    </lineage>
</organism>
<dbReference type="InterPro" id="IPR016181">
    <property type="entry name" value="Acyl_CoA_acyltransferase"/>
</dbReference>
<comment type="caution">
    <text evidence="2">The sequence shown here is derived from an EMBL/GenBank/DDBJ whole genome shotgun (WGS) entry which is preliminary data.</text>
</comment>
<dbReference type="RefSeq" id="WP_150975419.1">
    <property type="nucleotide sequence ID" value="NZ_SRLN01000012.1"/>
</dbReference>
<sequence>MKALEKLVTKRLYLVPLKLELLKATIIGIDELATILGVKVAADWAEQELIQAFPDIANILLQFPLQNEWGWGSLIIHQADNTLIGHVMIKIIPDVEGLPTDAVEIGYQVAPLYRRQGYASEATKAMMDWTLSQFGMQTVTAGCAPDNIASKRVLEKIGMELIEAREKVLVWKLSRSKSFP</sequence>
<evidence type="ECO:0000313" key="2">
    <source>
        <dbReference type="EMBL" id="KAB0239817.1"/>
    </source>
</evidence>
<dbReference type="PROSITE" id="PS51186">
    <property type="entry name" value="GNAT"/>
    <property type="match status" value="1"/>
</dbReference>
<dbReference type="AlphaFoldDB" id="A0A5J5LQI0"/>
<protein>
    <submittedName>
        <fullName evidence="2">N-acetyltransferase</fullName>
    </submittedName>
</protein>
<name>A0A5J5LQI0_MICAE</name>
<dbReference type="Gene3D" id="3.40.630.30">
    <property type="match status" value="1"/>
</dbReference>
<dbReference type="GO" id="GO:0016747">
    <property type="term" value="F:acyltransferase activity, transferring groups other than amino-acyl groups"/>
    <property type="evidence" value="ECO:0007669"/>
    <property type="project" value="InterPro"/>
</dbReference>
<dbReference type="Pfam" id="PF13302">
    <property type="entry name" value="Acetyltransf_3"/>
    <property type="match status" value="1"/>
</dbReference>